<feature type="compositionally biased region" description="Polar residues" evidence="2">
    <location>
        <begin position="111"/>
        <end position="120"/>
    </location>
</feature>
<reference evidence="4" key="4">
    <citation type="journal article" date="2018" name="Nat. Plants">
        <title>Whole-genome landscape of Medicago truncatula symbiotic genes.</title>
        <authorList>
            <person name="Pecrix Y."/>
            <person name="Gamas P."/>
            <person name="Carrere S."/>
        </authorList>
    </citation>
    <scope>NUCLEOTIDE SEQUENCE</scope>
    <source>
        <tissue evidence="4">Leaves</tissue>
    </source>
</reference>
<evidence type="ECO:0000313" key="6">
    <source>
        <dbReference type="Proteomes" id="UP000002051"/>
    </source>
</evidence>
<reference evidence="5" key="3">
    <citation type="submission" date="2015-04" db="UniProtKB">
        <authorList>
            <consortium name="EnsemblPlants"/>
        </authorList>
    </citation>
    <scope>IDENTIFICATION</scope>
    <source>
        <strain evidence="5">cv. Jemalong A17</strain>
    </source>
</reference>
<dbReference type="PANTHER" id="PTHR45926">
    <property type="entry name" value="OSJNBA0053K19.4 PROTEIN"/>
    <property type="match status" value="1"/>
</dbReference>
<keyword evidence="6" id="KW-1185">Reference proteome</keyword>
<organism evidence="3 6">
    <name type="scientific">Medicago truncatula</name>
    <name type="common">Barrel medic</name>
    <name type="synonym">Medicago tribuloides</name>
    <dbReference type="NCBI Taxonomy" id="3880"/>
    <lineage>
        <taxon>Eukaryota</taxon>
        <taxon>Viridiplantae</taxon>
        <taxon>Streptophyta</taxon>
        <taxon>Embryophyta</taxon>
        <taxon>Tracheophyta</taxon>
        <taxon>Spermatophyta</taxon>
        <taxon>Magnoliopsida</taxon>
        <taxon>eudicotyledons</taxon>
        <taxon>Gunneridae</taxon>
        <taxon>Pentapetalae</taxon>
        <taxon>rosids</taxon>
        <taxon>fabids</taxon>
        <taxon>Fabales</taxon>
        <taxon>Fabaceae</taxon>
        <taxon>Papilionoideae</taxon>
        <taxon>50 kb inversion clade</taxon>
        <taxon>NPAAA clade</taxon>
        <taxon>Hologalegina</taxon>
        <taxon>IRL clade</taxon>
        <taxon>Trifolieae</taxon>
        <taxon>Medicago</taxon>
    </lineage>
</organism>
<dbReference type="EMBL" id="PSQE01000004">
    <property type="protein sequence ID" value="RHN59926.1"/>
    <property type="molecule type" value="Genomic_DNA"/>
</dbReference>
<dbReference type="STRING" id="3880.G7JTJ5"/>
<accession>G7JTJ5</accession>
<dbReference type="GO" id="GO:0003682">
    <property type="term" value="F:chromatin binding"/>
    <property type="evidence" value="ECO:0000318"/>
    <property type="project" value="GO_Central"/>
</dbReference>
<dbReference type="SUPFAM" id="SSF47370">
    <property type="entry name" value="Bromodomain"/>
    <property type="match status" value="1"/>
</dbReference>
<sequence>MSSSLITTSEPRKRLIIKISYPKKHASSLIDDSMDDHSQGSASKRRKMEDRAKPIVTGYWLDSTISLSQHKNNNVVDTNQNNKKEHSNKATTTVFPIESKDDVGCKKKNENSGNDTSTPSLVKDHPRTEKYGGLKKNCDGAELMMNKEKKTLMERYKRMQCWAIVSRMITGKDGWALKNPLDLKFLKNKSSKTTSDKLKAIGLKDIEAKLNFYSSPDEFAEDMRFVFYHGWLYPQRDVVHKIAMRLSDIFENKWKSLKEEWALEDRRLNKIHKRKKIVYQKSCDSGKDHSLSKIINDQSNMFALYQRNY</sequence>
<dbReference type="GO" id="GO:0005634">
    <property type="term" value="C:nucleus"/>
    <property type="evidence" value="ECO:0000318"/>
    <property type="project" value="GO_Central"/>
</dbReference>
<reference evidence="3 6" key="1">
    <citation type="journal article" date="2011" name="Nature">
        <title>The Medicago genome provides insight into the evolution of rhizobial symbioses.</title>
        <authorList>
            <person name="Young N.D."/>
            <person name="Debelle F."/>
            <person name="Oldroyd G.E."/>
            <person name="Geurts R."/>
            <person name="Cannon S.B."/>
            <person name="Udvardi M.K."/>
            <person name="Benedito V.A."/>
            <person name="Mayer K.F."/>
            <person name="Gouzy J."/>
            <person name="Schoof H."/>
            <person name="Van de Peer Y."/>
            <person name="Proost S."/>
            <person name="Cook D.R."/>
            <person name="Meyers B.C."/>
            <person name="Spannagl M."/>
            <person name="Cheung F."/>
            <person name="De Mita S."/>
            <person name="Krishnakumar V."/>
            <person name="Gundlach H."/>
            <person name="Zhou S."/>
            <person name="Mudge J."/>
            <person name="Bharti A.K."/>
            <person name="Murray J.D."/>
            <person name="Naoumkina M.A."/>
            <person name="Rosen B."/>
            <person name="Silverstein K.A."/>
            <person name="Tang H."/>
            <person name="Rombauts S."/>
            <person name="Zhao P.X."/>
            <person name="Zhou P."/>
            <person name="Barbe V."/>
            <person name="Bardou P."/>
            <person name="Bechner M."/>
            <person name="Bellec A."/>
            <person name="Berger A."/>
            <person name="Berges H."/>
            <person name="Bidwell S."/>
            <person name="Bisseling T."/>
            <person name="Choisne N."/>
            <person name="Couloux A."/>
            <person name="Denny R."/>
            <person name="Deshpande S."/>
            <person name="Dai X."/>
            <person name="Doyle J.J."/>
            <person name="Dudez A.M."/>
            <person name="Farmer A.D."/>
            <person name="Fouteau S."/>
            <person name="Franken C."/>
            <person name="Gibelin C."/>
            <person name="Gish J."/>
            <person name="Goldstein S."/>
            <person name="Gonzalez A.J."/>
            <person name="Green P.J."/>
            <person name="Hallab A."/>
            <person name="Hartog M."/>
            <person name="Hua A."/>
            <person name="Humphray S.J."/>
            <person name="Jeong D.H."/>
            <person name="Jing Y."/>
            <person name="Jocker A."/>
            <person name="Kenton S.M."/>
            <person name="Kim D.J."/>
            <person name="Klee K."/>
            <person name="Lai H."/>
            <person name="Lang C."/>
            <person name="Lin S."/>
            <person name="Macmil S.L."/>
            <person name="Magdelenat G."/>
            <person name="Matthews L."/>
            <person name="McCorrison J."/>
            <person name="Monaghan E.L."/>
            <person name="Mun J.H."/>
            <person name="Najar F.Z."/>
            <person name="Nicholson C."/>
            <person name="Noirot C."/>
            <person name="O'Bleness M."/>
            <person name="Paule C.R."/>
            <person name="Poulain J."/>
            <person name="Prion F."/>
            <person name="Qin B."/>
            <person name="Qu C."/>
            <person name="Retzel E.F."/>
            <person name="Riddle C."/>
            <person name="Sallet E."/>
            <person name="Samain S."/>
            <person name="Samson N."/>
            <person name="Sanders I."/>
            <person name="Saurat O."/>
            <person name="Scarpelli C."/>
            <person name="Schiex T."/>
            <person name="Segurens B."/>
            <person name="Severin A.J."/>
            <person name="Sherrier D.J."/>
            <person name="Shi R."/>
            <person name="Sims S."/>
            <person name="Singer S.R."/>
            <person name="Sinharoy S."/>
            <person name="Sterck L."/>
            <person name="Viollet A."/>
            <person name="Wang B.B."/>
            <person name="Wang K."/>
            <person name="Wang M."/>
            <person name="Wang X."/>
            <person name="Warfsmann J."/>
            <person name="Weissenbach J."/>
            <person name="White D.D."/>
            <person name="White J.D."/>
            <person name="Wiley G.B."/>
            <person name="Wincker P."/>
            <person name="Xing Y."/>
            <person name="Yang L."/>
            <person name="Yao Z."/>
            <person name="Ying F."/>
            <person name="Zhai J."/>
            <person name="Zhou L."/>
            <person name="Zuber A."/>
            <person name="Denarie J."/>
            <person name="Dixon R.A."/>
            <person name="May G.D."/>
            <person name="Schwartz D.C."/>
            <person name="Rogers J."/>
            <person name="Quetier F."/>
            <person name="Town C.D."/>
            <person name="Roe B.A."/>
        </authorList>
    </citation>
    <scope>NUCLEOTIDE SEQUENCE [LARGE SCALE GENOMIC DNA]</scope>
    <source>
        <strain evidence="3">A17</strain>
        <strain evidence="5 6">cv. Jemalong A17</strain>
    </source>
</reference>
<dbReference type="InterPro" id="IPR036427">
    <property type="entry name" value="Bromodomain-like_sf"/>
</dbReference>
<feature type="compositionally biased region" description="Low complexity" evidence="2">
    <location>
        <begin position="71"/>
        <end position="81"/>
    </location>
</feature>
<reference evidence="3 6" key="2">
    <citation type="journal article" date="2014" name="BMC Genomics">
        <title>An improved genome release (version Mt4.0) for the model legume Medicago truncatula.</title>
        <authorList>
            <person name="Tang H."/>
            <person name="Krishnakumar V."/>
            <person name="Bidwell S."/>
            <person name="Rosen B."/>
            <person name="Chan A."/>
            <person name="Zhou S."/>
            <person name="Gentzbittel L."/>
            <person name="Childs K.L."/>
            <person name="Yandell M."/>
            <person name="Gundlach H."/>
            <person name="Mayer K.F."/>
            <person name="Schwartz D.C."/>
            <person name="Town C.D."/>
        </authorList>
    </citation>
    <scope>GENOME REANNOTATION</scope>
    <source>
        <strain evidence="5 6">cv. Jemalong A17</strain>
    </source>
</reference>
<dbReference type="Gene3D" id="1.20.920.10">
    <property type="entry name" value="Bromodomain-like"/>
    <property type="match status" value="1"/>
</dbReference>
<dbReference type="EnsemblPlants" id="AES87962">
    <property type="protein sequence ID" value="AES87962"/>
    <property type="gene ID" value="MTR_4g039410"/>
</dbReference>
<evidence type="ECO:0000313" key="3">
    <source>
        <dbReference type="EMBL" id="AES87962.1"/>
    </source>
</evidence>
<evidence type="ECO:0000256" key="2">
    <source>
        <dbReference type="SAM" id="MobiDB-lite"/>
    </source>
</evidence>
<evidence type="ECO:0000313" key="5">
    <source>
        <dbReference type="EnsemblPlants" id="AES87962"/>
    </source>
</evidence>
<dbReference type="eggNOG" id="KOG1474">
    <property type="taxonomic scope" value="Eukaryota"/>
</dbReference>
<evidence type="ECO:0000313" key="4">
    <source>
        <dbReference type="EMBL" id="RHN59926.1"/>
    </source>
</evidence>
<proteinExistence type="predicted"/>
<dbReference type="HOGENOM" id="CLU_1028066_0_0_1"/>
<dbReference type="EMBL" id="CM001220">
    <property type="protein sequence ID" value="AES87962.1"/>
    <property type="molecule type" value="Genomic_DNA"/>
</dbReference>
<dbReference type="GO" id="GO:0000785">
    <property type="term" value="C:chromatin"/>
    <property type="evidence" value="ECO:0000318"/>
    <property type="project" value="GO_Central"/>
</dbReference>
<feature type="compositionally biased region" description="Basic and acidic residues" evidence="2">
    <location>
        <begin position="122"/>
        <end position="133"/>
    </location>
</feature>
<keyword evidence="1" id="KW-0103">Bromodomain</keyword>
<dbReference type="GO" id="GO:0042393">
    <property type="term" value="F:histone binding"/>
    <property type="evidence" value="ECO:0000318"/>
    <property type="project" value="GO_Central"/>
</dbReference>
<protein>
    <submittedName>
        <fullName evidence="3">Bromodomain protein, putative</fullName>
    </submittedName>
    <submittedName>
        <fullName evidence="4">Putative chromatin remodeler Bromodomain family</fullName>
    </submittedName>
</protein>
<dbReference type="GO" id="GO:0006357">
    <property type="term" value="P:regulation of transcription by RNA polymerase II"/>
    <property type="evidence" value="ECO:0000318"/>
    <property type="project" value="GO_Central"/>
</dbReference>
<dbReference type="Gramene" id="rna22096">
    <property type="protein sequence ID" value="RHN59926.1"/>
    <property type="gene ID" value="gene22096"/>
</dbReference>
<name>G7JTJ5_MEDTR</name>
<feature type="region of interest" description="Disordered" evidence="2">
    <location>
        <begin position="26"/>
        <end position="50"/>
    </location>
</feature>
<feature type="region of interest" description="Disordered" evidence="2">
    <location>
        <begin position="71"/>
        <end position="133"/>
    </location>
</feature>
<dbReference type="GO" id="GO:0004674">
    <property type="term" value="F:protein serine/threonine kinase activity"/>
    <property type="evidence" value="ECO:0000318"/>
    <property type="project" value="GO_Central"/>
</dbReference>
<dbReference type="Proteomes" id="UP000002051">
    <property type="component" value="Chromosome 4"/>
</dbReference>
<feature type="compositionally biased region" description="Basic and acidic residues" evidence="2">
    <location>
        <begin position="98"/>
        <end position="110"/>
    </location>
</feature>
<dbReference type="GO" id="GO:0006338">
    <property type="term" value="P:chromatin remodeling"/>
    <property type="evidence" value="ECO:0000318"/>
    <property type="project" value="GO_Central"/>
</dbReference>
<evidence type="ECO:0000256" key="1">
    <source>
        <dbReference type="ARBA" id="ARBA00023117"/>
    </source>
</evidence>
<dbReference type="PaxDb" id="3880-AES87962"/>
<gene>
    <name evidence="3" type="ordered locus">MTR_4g039410</name>
    <name evidence="4" type="ORF">MtrunA17_Chr4g0019491</name>
</gene>
<dbReference type="Proteomes" id="UP000265566">
    <property type="component" value="Chromosome 4"/>
</dbReference>
<dbReference type="AlphaFoldDB" id="G7JTJ5"/>